<protein>
    <submittedName>
        <fullName evidence="3">Uncharacterized protein</fullName>
    </submittedName>
</protein>
<name>A0A2B7WJZ7_9EURO</name>
<evidence type="ECO:0000256" key="1">
    <source>
        <dbReference type="SAM" id="MobiDB-lite"/>
    </source>
</evidence>
<evidence type="ECO:0000313" key="4">
    <source>
        <dbReference type="Proteomes" id="UP000223968"/>
    </source>
</evidence>
<feature type="transmembrane region" description="Helical" evidence="2">
    <location>
        <begin position="341"/>
        <end position="363"/>
    </location>
</feature>
<feature type="transmembrane region" description="Helical" evidence="2">
    <location>
        <begin position="117"/>
        <end position="139"/>
    </location>
</feature>
<organism evidence="3 4">
    <name type="scientific">Helicocarpus griseus UAMH5409</name>
    <dbReference type="NCBI Taxonomy" id="1447875"/>
    <lineage>
        <taxon>Eukaryota</taxon>
        <taxon>Fungi</taxon>
        <taxon>Dikarya</taxon>
        <taxon>Ascomycota</taxon>
        <taxon>Pezizomycotina</taxon>
        <taxon>Eurotiomycetes</taxon>
        <taxon>Eurotiomycetidae</taxon>
        <taxon>Onygenales</taxon>
        <taxon>Ajellomycetaceae</taxon>
        <taxon>Helicocarpus</taxon>
    </lineage>
</organism>
<comment type="caution">
    <text evidence="3">The sequence shown here is derived from an EMBL/GenBank/DDBJ whole genome shotgun (WGS) entry which is preliminary data.</text>
</comment>
<dbReference type="EMBL" id="PDNB01000266">
    <property type="protein sequence ID" value="PGG96831.1"/>
    <property type="molecule type" value="Genomic_DNA"/>
</dbReference>
<proteinExistence type="predicted"/>
<feature type="compositionally biased region" description="Basic and acidic residues" evidence="1">
    <location>
        <begin position="170"/>
        <end position="181"/>
    </location>
</feature>
<feature type="transmembrane region" description="Helical" evidence="2">
    <location>
        <begin position="264"/>
        <end position="288"/>
    </location>
</feature>
<feature type="transmembrane region" description="Helical" evidence="2">
    <location>
        <begin position="33"/>
        <end position="54"/>
    </location>
</feature>
<dbReference type="AlphaFoldDB" id="A0A2B7WJZ7"/>
<keyword evidence="2" id="KW-0812">Transmembrane</keyword>
<feature type="compositionally biased region" description="Acidic residues" evidence="1">
    <location>
        <begin position="160"/>
        <end position="169"/>
    </location>
</feature>
<dbReference type="Proteomes" id="UP000223968">
    <property type="component" value="Unassembled WGS sequence"/>
</dbReference>
<keyword evidence="2" id="KW-0472">Membrane</keyword>
<sequence length="419" mass="46268">MSTISGLQALLSLTLLALNTISPANSLLWLRASPFICILDALALVLRLLAYHTLLGTAASQPKTLLIIGMERFDEPDMGQTSQGRTVTATLLRHVVFLVSILPLVYIYSWLMGKIRWTVASAWMYITSYLELEIVMLLARRALTATLDAVDDLELGALDEEEKEGEEADGNEKAPLKKKGSESTTDAAASREWVADQAITPVDGMRDAITISTLFAEEPMESTGRTNYFDLESAKDSKSPSNDSLASARLSYIKRYLDKCDQSLLSLGYTLHAIFVYWPFLDIVQLLLKSNLLSSNSFGWTNLRFWLSTPIILAALFIVLAISLSILIFLSILVHATSVEAVLLLFFGLIYLVLRTQLMRAAGKPVTLSHKLKVSWYLEETETPLLAGVLITFWCHLEGIYSGIPLSKMGNGYTTGEAA</sequence>
<keyword evidence="2" id="KW-1133">Transmembrane helix</keyword>
<reference evidence="3 4" key="1">
    <citation type="submission" date="2017-10" db="EMBL/GenBank/DDBJ databases">
        <title>Comparative genomics in systemic dimorphic fungi from Ajellomycetaceae.</title>
        <authorList>
            <person name="Munoz J.F."/>
            <person name="Mcewen J.G."/>
            <person name="Clay O.K."/>
            <person name="Cuomo C.A."/>
        </authorList>
    </citation>
    <scope>NUCLEOTIDE SEQUENCE [LARGE SCALE GENOMIC DNA]</scope>
    <source>
        <strain evidence="3 4">UAMH5409</strain>
    </source>
</reference>
<feature type="transmembrane region" description="Helical" evidence="2">
    <location>
        <begin position="308"/>
        <end position="334"/>
    </location>
</feature>
<accession>A0A2B7WJZ7</accession>
<dbReference type="OrthoDB" id="2847781at2759"/>
<gene>
    <name evidence="3" type="ORF">AJ79_09437</name>
</gene>
<feature type="region of interest" description="Disordered" evidence="1">
    <location>
        <begin position="160"/>
        <end position="190"/>
    </location>
</feature>
<keyword evidence="4" id="KW-1185">Reference proteome</keyword>
<evidence type="ECO:0000256" key="2">
    <source>
        <dbReference type="SAM" id="Phobius"/>
    </source>
</evidence>
<feature type="transmembrane region" description="Helical" evidence="2">
    <location>
        <begin position="91"/>
        <end position="111"/>
    </location>
</feature>
<evidence type="ECO:0000313" key="3">
    <source>
        <dbReference type="EMBL" id="PGG96831.1"/>
    </source>
</evidence>